<gene>
    <name evidence="1" type="ORF">CLLU_26990</name>
</gene>
<organism evidence="1 2">
    <name type="scientific">Clostridium luticellarii</name>
    <dbReference type="NCBI Taxonomy" id="1691940"/>
    <lineage>
        <taxon>Bacteria</taxon>
        <taxon>Bacillati</taxon>
        <taxon>Bacillota</taxon>
        <taxon>Clostridia</taxon>
        <taxon>Eubacteriales</taxon>
        <taxon>Clostridiaceae</taxon>
        <taxon>Clostridium</taxon>
    </lineage>
</organism>
<protein>
    <submittedName>
        <fullName evidence="1">Uncharacterized protein</fullName>
    </submittedName>
</protein>
<keyword evidence="2" id="KW-1185">Reference proteome</keyword>
<sequence length="31" mass="3785">MNSTNIREIMKKICFKKIQLICSEHTEREFL</sequence>
<evidence type="ECO:0000313" key="2">
    <source>
        <dbReference type="Proteomes" id="UP000237798"/>
    </source>
</evidence>
<dbReference type="EMBL" id="PVXP01000048">
    <property type="protein sequence ID" value="PRR83079.1"/>
    <property type="molecule type" value="Genomic_DNA"/>
</dbReference>
<comment type="caution">
    <text evidence="1">The sequence shown here is derived from an EMBL/GenBank/DDBJ whole genome shotgun (WGS) entry which is preliminary data.</text>
</comment>
<name>A0A2T0BGR8_9CLOT</name>
<dbReference type="AlphaFoldDB" id="A0A2T0BGR8"/>
<evidence type="ECO:0000313" key="1">
    <source>
        <dbReference type="EMBL" id="PRR83079.1"/>
    </source>
</evidence>
<dbReference type="Proteomes" id="UP000237798">
    <property type="component" value="Unassembled WGS sequence"/>
</dbReference>
<reference evidence="1 2" key="1">
    <citation type="submission" date="2018-03" db="EMBL/GenBank/DDBJ databases">
        <title>Genome sequence of Clostridium luticellarii DSM 29923.</title>
        <authorList>
            <person name="Poehlein A."/>
            <person name="Daniel R."/>
        </authorList>
    </citation>
    <scope>NUCLEOTIDE SEQUENCE [LARGE SCALE GENOMIC DNA]</scope>
    <source>
        <strain evidence="1 2">DSM 29923</strain>
    </source>
</reference>
<proteinExistence type="predicted"/>
<accession>A0A2T0BGR8</accession>